<sequence length="247" mass="27465">MAIAKKPPTSPEKSQTVHCLNQQTTMARELVILLIGPTGSGKTSFVKFATGSDVDISHTTHCKDYKTKWRDKDFRIIDTPGLEDLPADNLAILKDIAQMLHSLKSPRVSGAIFFHRVTDGRFGGSARSHLEIFKQICGEEFDQQAVFLTTMWNKAAQVGRRRYEPIHEELGRKYLFLSPLYTKVLKFENDVESAKQVLAHFAGTASNKQLRLADELNTVGLSLSGMRKTTAGRTIMKGASTPLCVIL</sequence>
<dbReference type="Gene3D" id="3.40.50.300">
    <property type="entry name" value="P-loop containing nucleotide triphosphate hydrolases"/>
    <property type="match status" value="1"/>
</dbReference>
<keyword evidence="1" id="KW-0547">Nucleotide-binding</keyword>
<keyword evidence="4" id="KW-1185">Reference proteome</keyword>
<dbReference type="SUPFAM" id="SSF52540">
    <property type="entry name" value="P-loop containing nucleoside triphosphate hydrolases"/>
    <property type="match status" value="1"/>
</dbReference>
<dbReference type="GO" id="GO:0016787">
    <property type="term" value="F:hydrolase activity"/>
    <property type="evidence" value="ECO:0007669"/>
    <property type="project" value="UniProtKB-KW"/>
</dbReference>
<dbReference type="AlphaFoldDB" id="A0AA39WZ47"/>
<dbReference type="Pfam" id="PF04548">
    <property type="entry name" value="AIG1"/>
    <property type="match status" value="1"/>
</dbReference>
<name>A0AA39WZ47_9PEZI</name>
<organism evidence="3 4">
    <name type="scientific">Immersiella caudata</name>
    <dbReference type="NCBI Taxonomy" id="314043"/>
    <lineage>
        <taxon>Eukaryota</taxon>
        <taxon>Fungi</taxon>
        <taxon>Dikarya</taxon>
        <taxon>Ascomycota</taxon>
        <taxon>Pezizomycotina</taxon>
        <taxon>Sordariomycetes</taxon>
        <taxon>Sordariomycetidae</taxon>
        <taxon>Sordariales</taxon>
        <taxon>Lasiosphaeriaceae</taxon>
        <taxon>Immersiella</taxon>
    </lineage>
</organism>
<gene>
    <name evidence="3" type="ORF">B0T14DRAFT_517176</name>
</gene>
<proteinExistence type="predicted"/>
<reference evidence="3" key="1">
    <citation type="submission" date="2023-06" db="EMBL/GenBank/DDBJ databases">
        <title>Genome-scale phylogeny and comparative genomics of the fungal order Sordariales.</title>
        <authorList>
            <consortium name="Lawrence Berkeley National Laboratory"/>
            <person name="Hensen N."/>
            <person name="Bonometti L."/>
            <person name="Westerberg I."/>
            <person name="Brannstrom I.O."/>
            <person name="Guillou S."/>
            <person name="Cros-Aarteil S."/>
            <person name="Calhoun S."/>
            <person name="Haridas S."/>
            <person name="Kuo A."/>
            <person name="Mondo S."/>
            <person name="Pangilinan J."/>
            <person name="Riley R."/>
            <person name="Labutti K."/>
            <person name="Andreopoulos B."/>
            <person name="Lipzen A."/>
            <person name="Chen C."/>
            <person name="Yanf M."/>
            <person name="Daum C."/>
            <person name="Ng V."/>
            <person name="Clum A."/>
            <person name="Steindorff A."/>
            <person name="Ohm R."/>
            <person name="Martin F."/>
            <person name="Silar P."/>
            <person name="Natvig D."/>
            <person name="Lalanne C."/>
            <person name="Gautier V."/>
            <person name="Ament-Velasquez S.L."/>
            <person name="Kruys A."/>
            <person name="Hutchinson M.I."/>
            <person name="Powell A.J."/>
            <person name="Barry K."/>
            <person name="Miller A.N."/>
            <person name="Grigoriev I.V."/>
            <person name="Debuchy R."/>
            <person name="Gladieux P."/>
            <person name="Thoren M.H."/>
            <person name="Johannesson H."/>
        </authorList>
    </citation>
    <scope>NUCLEOTIDE SEQUENCE</scope>
    <source>
        <strain evidence="3">CBS 606.72</strain>
    </source>
</reference>
<dbReference type="InterPro" id="IPR006703">
    <property type="entry name" value="G_AIG1"/>
</dbReference>
<evidence type="ECO:0000259" key="2">
    <source>
        <dbReference type="Pfam" id="PF04548"/>
    </source>
</evidence>
<keyword evidence="3" id="KW-0378">Hydrolase</keyword>
<evidence type="ECO:0000256" key="1">
    <source>
        <dbReference type="ARBA" id="ARBA00022741"/>
    </source>
</evidence>
<evidence type="ECO:0000313" key="4">
    <source>
        <dbReference type="Proteomes" id="UP001175000"/>
    </source>
</evidence>
<dbReference type="CDD" id="cd00882">
    <property type="entry name" value="Ras_like_GTPase"/>
    <property type="match status" value="1"/>
</dbReference>
<evidence type="ECO:0000313" key="3">
    <source>
        <dbReference type="EMBL" id="KAK0623880.1"/>
    </source>
</evidence>
<dbReference type="GO" id="GO:0005525">
    <property type="term" value="F:GTP binding"/>
    <property type="evidence" value="ECO:0007669"/>
    <property type="project" value="InterPro"/>
</dbReference>
<protein>
    <submittedName>
        <fullName evidence="3">P-loop containing nucleoside triphosphate hydrolase protein</fullName>
    </submittedName>
</protein>
<comment type="caution">
    <text evidence="3">The sequence shown here is derived from an EMBL/GenBank/DDBJ whole genome shotgun (WGS) entry which is preliminary data.</text>
</comment>
<dbReference type="InterPro" id="IPR027417">
    <property type="entry name" value="P-loop_NTPase"/>
</dbReference>
<accession>A0AA39WZ47</accession>
<dbReference type="EMBL" id="JAULSU010000003">
    <property type="protein sequence ID" value="KAK0623880.1"/>
    <property type="molecule type" value="Genomic_DNA"/>
</dbReference>
<feature type="domain" description="AIG1-type G" evidence="2">
    <location>
        <begin position="32"/>
        <end position="153"/>
    </location>
</feature>
<dbReference type="Proteomes" id="UP001175000">
    <property type="component" value="Unassembled WGS sequence"/>
</dbReference>